<protein>
    <submittedName>
        <fullName evidence="1">Uncharacterized protein</fullName>
    </submittedName>
</protein>
<evidence type="ECO:0000313" key="1">
    <source>
        <dbReference type="EMBL" id="RJT32108.1"/>
    </source>
</evidence>
<sequence>MSTKTDAPPHRSTISRQKAKAGLVCLRTWHDEAHISALLVGAGFLPAHLADDREAIARALEAYVSAGKAALFDV</sequence>
<dbReference type="RefSeq" id="WP_120017358.1">
    <property type="nucleotide sequence ID" value="NZ_QZWZ01000027.1"/>
</dbReference>
<proteinExistence type="predicted"/>
<evidence type="ECO:0000313" key="2">
    <source>
        <dbReference type="Proteomes" id="UP000272706"/>
    </source>
</evidence>
<accession>A0A3A5KAZ2</accession>
<organism evidence="1 2">
    <name type="scientific">Mesorhizobium waimense</name>
    <dbReference type="NCBI Taxonomy" id="1300307"/>
    <lineage>
        <taxon>Bacteria</taxon>
        <taxon>Pseudomonadati</taxon>
        <taxon>Pseudomonadota</taxon>
        <taxon>Alphaproteobacteria</taxon>
        <taxon>Hyphomicrobiales</taxon>
        <taxon>Phyllobacteriaceae</taxon>
        <taxon>Mesorhizobium</taxon>
    </lineage>
</organism>
<name>A0A3A5KAZ2_9HYPH</name>
<dbReference type="AlphaFoldDB" id="A0A3A5KAZ2"/>
<dbReference type="OrthoDB" id="9945129at2"/>
<reference evidence="1 2" key="1">
    <citation type="submission" date="2018-09" db="EMBL/GenBank/DDBJ databases">
        <title>Mesorhizobium carmichaelinearum sp. nov. isolated from Carmichaelinea spp. root nodules in New Zealand.</title>
        <authorList>
            <person name="De Meyer S.E."/>
        </authorList>
    </citation>
    <scope>NUCLEOTIDE SEQUENCE [LARGE SCALE GENOMIC DNA]</scope>
    <source>
        <strain evidence="1 2">ICMP19557</strain>
    </source>
</reference>
<dbReference type="EMBL" id="QZWZ01000027">
    <property type="protein sequence ID" value="RJT32108.1"/>
    <property type="molecule type" value="Genomic_DNA"/>
</dbReference>
<dbReference type="Proteomes" id="UP000272706">
    <property type="component" value="Unassembled WGS sequence"/>
</dbReference>
<gene>
    <name evidence="1" type="ORF">D3227_27290</name>
</gene>
<keyword evidence="2" id="KW-1185">Reference proteome</keyword>
<comment type="caution">
    <text evidence="1">The sequence shown here is derived from an EMBL/GenBank/DDBJ whole genome shotgun (WGS) entry which is preliminary data.</text>
</comment>